<evidence type="ECO:0000313" key="2">
    <source>
        <dbReference type="EMBL" id="EWC59483.1"/>
    </source>
</evidence>
<gene>
    <name evidence="2" type="ORF">UO65_5211</name>
</gene>
<evidence type="ECO:0000313" key="3">
    <source>
        <dbReference type="Proteomes" id="UP000019277"/>
    </source>
</evidence>
<keyword evidence="3" id="KW-1185">Reference proteome</keyword>
<dbReference type="InterPro" id="IPR000182">
    <property type="entry name" value="GNAT_dom"/>
</dbReference>
<dbReference type="GO" id="GO:0016747">
    <property type="term" value="F:acyltransferase activity, transferring groups other than amino-acyl groups"/>
    <property type="evidence" value="ECO:0007669"/>
    <property type="project" value="InterPro"/>
</dbReference>
<organism evidence="2 3">
    <name type="scientific">Actinokineospora spheciospongiae</name>
    <dbReference type="NCBI Taxonomy" id="909613"/>
    <lineage>
        <taxon>Bacteria</taxon>
        <taxon>Bacillati</taxon>
        <taxon>Actinomycetota</taxon>
        <taxon>Actinomycetes</taxon>
        <taxon>Pseudonocardiales</taxon>
        <taxon>Pseudonocardiaceae</taxon>
        <taxon>Actinokineospora</taxon>
    </lineage>
</organism>
<proteinExistence type="predicted"/>
<dbReference type="eggNOG" id="COG1670">
    <property type="taxonomic scope" value="Bacteria"/>
</dbReference>
<reference evidence="2 3" key="1">
    <citation type="journal article" date="2014" name="Genome Announc.">
        <title>Draft Genome Sequence of the Antitrypanosomally Active Sponge-Associated Bacterium Actinokineospora sp. Strain EG49.</title>
        <authorList>
            <person name="Harjes J."/>
            <person name="Ryu T."/>
            <person name="Abdelmohsen U.R."/>
            <person name="Moitinho-Silva L."/>
            <person name="Horn H."/>
            <person name="Ravasi T."/>
            <person name="Hentschel U."/>
        </authorList>
    </citation>
    <scope>NUCLEOTIDE SEQUENCE [LARGE SCALE GENOMIC DNA]</scope>
    <source>
        <strain evidence="2 3">EG49</strain>
    </source>
</reference>
<dbReference type="PANTHER" id="PTHR43610">
    <property type="entry name" value="BLL6696 PROTEIN"/>
    <property type="match status" value="1"/>
</dbReference>
<dbReference type="AlphaFoldDB" id="W7IGR2"/>
<sequence length="196" mass="21987">MGAVSTWREHRTLTGKHVRLEPLTPSHAPGLLAAGRDPDVWTWLSSTRPTTVPEMEALITRALADPDRLAFAQICADTGEAAGTTSYYDIDEQHRGLAIGHTWIGSRWHRTGLNTEAKLLLLSHAFDHLGAIRVAWHTDHRNERSQRAIERLGARREGVLRSHRIRPDGTIRDTVTYSVTAEEWPTVRPALTAKLR</sequence>
<comment type="caution">
    <text evidence="2">The sequence shown here is derived from an EMBL/GenBank/DDBJ whole genome shotgun (WGS) entry which is preliminary data.</text>
</comment>
<dbReference type="PATRIC" id="fig|909613.9.peg.5208"/>
<feature type="domain" description="N-acetyltransferase" evidence="1">
    <location>
        <begin position="18"/>
        <end position="182"/>
    </location>
</feature>
<dbReference type="Pfam" id="PF13302">
    <property type="entry name" value="Acetyltransf_3"/>
    <property type="match status" value="1"/>
</dbReference>
<accession>W7IGR2</accession>
<dbReference type="STRING" id="909613.UO65_5211"/>
<protein>
    <submittedName>
        <fullName evidence="2">GCN5-related N-acetyltransferase</fullName>
    </submittedName>
</protein>
<name>W7IGR2_9PSEU</name>
<keyword evidence="2" id="KW-0808">Transferase</keyword>
<dbReference type="Proteomes" id="UP000019277">
    <property type="component" value="Unassembled WGS sequence"/>
</dbReference>
<evidence type="ECO:0000259" key="1">
    <source>
        <dbReference type="PROSITE" id="PS51186"/>
    </source>
</evidence>
<dbReference type="SUPFAM" id="SSF55729">
    <property type="entry name" value="Acyl-CoA N-acyltransferases (Nat)"/>
    <property type="match status" value="1"/>
</dbReference>
<dbReference type="PROSITE" id="PS51186">
    <property type="entry name" value="GNAT"/>
    <property type="match status" value="1"/>
</dbReference>
<accession>A0A8E3BJ20</accession>
<dbReference type="InterPro" id="IPR016181">
    <property type="entry name" value="Acyl_CoA_acyltransferase"/>
</dbReference>
<dbReference type="EMBL" id="AYXG01000203">
    <property type="protein sequence ID" value="EWC59483.1"/>
    <property type="molecule type" value="Genomic_DNA"/>
</dbReference>
<dbReference type="PANTHER" id="PTHR43610:SF1">
    <property type="entry name" value="N-ACETYLTRANSFERASE DOMAIN-CONTAINING PROTEIN"/>
    <property type="match status" value="1"/>
</dbReference>
<dbReference type="Gene3D" id="3.40.630.30">
    <property type="match status" value="1"/>
</dbReference>